<accession>A0ABT1QR09</accession>
<name>A0ABT1QR09_9GAMM</name>
<keyword evidence="3" id="KW-1185">Reference proteome</keyword>
<feature type="domain" description="HicB-like antitoxin of toxin-antitoxin system" evidence="1">
    <location>
        <begin position="4"/>
        <end position="83"/>
    </location>
</feature>
<evidence type="ECO:0000313" key="3">
    <source>
        <dbReference type="Proteomes" id="UP001165498"/>
    </source>
</evidence>
<dbReference type="Proteomes" id="UP001165498">
    <property type="component" value="Unassembled WGS sequence"/>
</dbReference>
<dbReference type="EMBL" id="JANFQO010000006">
    <property type="protein sequence ID" value="MCQ4164708.1"/>
    <property type="molecule type" value="Genomic_DNA"/>
</dbReference>
<dbReference type="Pfam" id="PF15919">
    <property type="entry name" value="HicB_lk_antitox"/>
    <property type="match status" value="1"/>
</dbReference>
<dbReference type="InterPro" id="IPR035069">
    <property type="entry name" value="TTHA1013/TTHA0281-like"/>
</dbReference>
<dbReference type="InterPro" id="IPR031807">
    <property type="entry name" value="HicB-like"/>
</dbReference>
<evidence type="ECO:0000259" key="1">
    <source>
        <dbReference type="Pfam" id="PF15919"/>
    </source>
</evidence>
<sequence length="88" mass="9272">MTNYPIAIEPGTDTAAWGIVVPDLPGCFSAGDSREEAIANAAVAVGLWCADRAAQGLPIPPPSTTDDYASHPDYAGWIWTYVNHESPA</sequence>
<gene>
    <name evidence="2" type="ORF">NM961_08295</name>
</gene>
<dbReference type="SUPFAM" id="SSF143100">
    <property type="entry name" value="TTHA1013/TTHA0281-like"/>
    <property type="match status" value="1"/>
</dbReference>
<comment type="caution">
    <text evidence="2">The sequence shown here is derived from an EMBL/GenBank/DDBJ whole genome shotgun (WGS) entry which is preliminary data.</text>
</comment>
<organism evidence="2 3">
    <name type="scientific">Tahibacter harae</name>
    <dbReference type="NCBI Taxonomy" id="2963937"/>
    <lineage>
        <taxon>Bacteria</taxon>
        <taxon>Pseudomonadati</taxon>
        <taxon>Pseudomonadota</taxon>
        <taxon>Gammaproteobacteria</taxon>
        <taxon>Lysobacterales</taxon>
        <taxon>Rhodanobacteraceae</taxon>
        <taxon>Tahibacter</taxon>
    </lineage>
</organism>
<dbReference type="Gene3D" id="3.30.160.250">
    <property type="match status" value="1"/>
</dbReference>
<protein>
    <submittedName>
        <fullName evidence="2">Type II toxin-antitoxin system HicB family antitoxin</fullName>
    </submittedName>
</protein>
<evidence type="ECO:0000313" key="2">
    <source>
        <dbReference type="EMBL" id="MCQ4164708.1"/>
    </source>
</evidence>
<proteinExistence type="predicted"/>
<dbReference type="RefSeq" id="WP_255913601.1">
    <property type="nucleotide sequence ID" value="NZ_JANFQO010000006.1"/>
</dbReference>
<reference evidence="2" key="1">
    <citation type="submission" date="2022-07" db="EMBL/GenBank/DDBJ databases">
        <title>Tahibacter sp., a new gammaproteobacterium isolated from the silt sample collected at pig farm.</title>
        <authorList>
            <person name="Chen H."/>
        </authorList>
    </citation>
    <scope>NUCLEOTIDE SEQUENCE</scope>
    <source>
        <strain evidence="2">P2K</strain>
    </source>
</reference>